<dbReference type="GO" id="GO:0006508">
    <property type="term" value="P:proteolysis"/>
    <property type="evidence" value="ECO:0007669"/>
    <property type="project" value="InterPro"/>
</dbReference>
<dbReference type="PANTHER" id="PTHR12147:SF26">
    <property type="entry name" value="PEPTIDASE M28 DOMAIN-CONTAINING PROTEIN"/>
    <property type="match status" value="1"/>
</dbReference>
<proteinExistence type="predicted"/>
<sequence length="437" mass="47822">MPQHPNQIAVKKITWLLPLVVVTIHVYAQRKEDRKTLGNLQLHINYLSSNKLEGRSTGAPGEQLAAAYISAQMKQIGLSPKGEDGFLQQFTVKESKEPATNCHLAINEDKLVAGQQYLPLPFSAEKSVKGEVMPSVNEPDNIWFINVAEMDTDSRKTPLEQYLQQTQIAEKSGATGVIFFNGRESIAEVQQWLDQHPATAGIPAVWVGREISKKLSADDAGSFQVNMQIAFKPIKRTGTNVIGYVDNKAPHTIIIGAHYDFPGWESTAKSDDNVSGTAALLELARLLTGSRLHNNNYVIIAFSGKEQGLYGSKYFASHSTVNLAQVNYMINMDGIGQLNPGKALQIGGTGTSPGWAAILQEAATNKELPLAYDSTLAGNSDHASFYKKNIPVLYFYTGTATSDDKINYTGTLNVLKLVYNIIDKTNNKDKLAFTSAQ</sequence>
<accession>A0A561Q3B1</accession>
<comment type="caution">
    <text evidence="2">The sequence shown here is derived from an EMBL/GenBank/DDBJ whole genome shotgun (WGS) entry which is preliminary data.</text>
</comment>
<gene>
    <name evidence="2" type="ORF">FHW36_101762</name>
</gene>
<protein>
    <submittedName>
        <fullName evidence="2">Peptidase M28-like protein</fullName>
    </submittedName>
</protein>
<reference evidence="2 3" key="1">
    <citation type="submission" date="2019-06" db="EMBL/GenBank/DDBJ databases">
        <title>Sorghum-associated microbial communities from plants grown in Nebraska, USA.</title>
        <authorList>
            <person name="Schachtman D."/>
        </authorList>
    </citation>
    <scope>NUCLEOTIDE SEQUENCE [LARGE SCALE GENOMIC DNA]</scope>
    <source>
        <strain evidence="2 3">1209</strain>
    </source>
</reference>
<dbReference type="SUPFAM" id="SSF53187">
    <property type="entry name" value="Zn-dependent exopeptidases"/>
    <property type="match status" value="1"/>
</dbReference>
<organism evidence="2 3">
    <name type="scientific">Chitinophaga polysaccharea</name>
    <dbReference type="NCBI Taxonomy" id="1293035"/>
    <lineage>
        <taxon>Bacteria</taxon>
        <taxon>Pseudomonadati</taxon>
        <taxon>Bacteroidota</taxon>
        <taxon>Chitinophagia</taxon>
        <taxon>Chitinophagales</taxon>
        <taxon>Chitinophagaceae</taxon>
        <taxon>Chitinophaga</taxon>
    </lineage>
</organism>
<dbReference type="InterPro" id="IPR007484">
    <property type="entry name" value="Peptidase_M28"/>
</dbReference>
<dbReference type="AlphaFoldDB" id="A0A561Q3B1"/>
<evidence type="ECO:0000313" key="2">
    <source>
        <dbReference type="EMBL" id="TWF44840.1"/>
    </source>
</evidence>
<dbReference type="Gene3D" id="3.50.30.30">
    <property type="match status" value="1"/>
</dbReference>
<keyword evidence="3" id="KW-1185">Reference proteome</keyword>
<dbReference type="EMBL" id="VIWO01000001">
    <property type="protein sequence ID" value="TWF44840.1"/>
    <property type="molecule type" value="Genomic_DNA"/>
</dbReference>
<dbReference type="Gene3D" id="3.40.630.10">
    <property type="entry name" value="Zn peptidases"/>
    <property type="match status" value="1"/>
</dbReference>
<dbReference type="InterPro" id="IPR045175">
    <property type="entry name" value="M28_fam"/>
</dbReference>
<dbReference type="GO" id="GO:0008235">
    <property type="term" value="F:metalloexopeptidase activity"/>
    <property type="evidence" value="ECO:0007669"/>
    <property type="project" value="InterPro"/>
</dbReference>
<dbReference type="Pfam" id="PF04389">
    <property type="entry name" value="Peptidase_M28"/>
    <property type="match status" value="1"/>
</dbReference>
<evidence type="ECO:0000313" key="3">
    <source>
        <dbReference type="Proteomes" id="UP000320811"/>
    </source>
</evidence>
<dbReference type="Proteomes" id="UP000320811">
    <property type="component" value="Unassembled WGS sequence"/>
</dbReference>
<name>A0A561Q3B1_9BACT</name>
<feature type="domain" description="Peptidase M28" evidence="1">
    <location>
        <begin position="240"/>
        <end position="400"/>
    </location>
</feature>
<dbReference type="PANTHER" id="PTHR12147">
    <property type="entry name" value="METALLOPEPTIDASE M28 FAMILY MEMBER"/>
    <property type="match status" value="1"/>
</dbReference>
<evidence type="ECO:0000259" key="1">
    <source>
        <dbReference type="Pfam" id="PF04389"/>
    </source>
</evidence>